<keyword evidence="1" id="KW-0378">Hydrolase</keyword>
<feature type="binding site" evidence="2">
    <location>
        <position position="266"/>
    </location>
    <ligand>
        <name>Zn(2+)</name>
        <dbReference type="ChEBI" id="CHEBI:29105"/>
        <note>catalytic</note>
    </ligand>
</feature>
<dbReference type="GO" id="GO:0046872">
    <property type="term" value="F:metal ion binding"/>
    <property type="evidence" value="ECO:0007669"/>
    <property type="project" value="UniProtKB-KW"/>
</dbReference>
<dbReference type="InterPro" id="IPR001333">
    <property type="entry name" value="Peptidase_M32_Taq"/>
</dbReference>
<proteinExistence type="inferred from homology"/>
<comment type="function">
    <text evidence="1">Broad specificity carboxypetidase that releases amino acids sequentially from the C-terminus, including neutral, aromatic, polar and basic residues.</text>
</comment>
<name>A0A7L7KRV2_9MOLU</name>
<dbReference type="GO" id="GO:0004181">
    <property type="term" value="F:metallocarboxypeptidase activity"/>
    <property type="evidence" value="ECO:0007669"/>
    <property type="project" value="UniProtKB-UniRule"/>
</dbReference>
<dbReference type="KEGG" id="xcl:G4Z02_03875"/>
<keyword evidence="1 2" id="KW-0479">Metal-binding</keyword>
<comment type="catalytic activity">
    <reaction evidence="1">
        <text>Release of a C-terminal amino acid with broad specificity, except for -Pro.</text>
        <dbReference type="EC" id="3.4.17.19"/>
    </reaction>
</comment>
<comment type="cofactor">
    <cofactor evidence="2">
        <name>Zn(2+)</name>
        <dbReference type="ChEBI" id="CHEBI:29105"/>
    </cofactor>
    <text evidence="2">Binds 1 zinc ion per subunit.</text>
</comment>
<feature type="binding site" evidence="2">
    <location>
        <position position="292"/>
    </location>
    <ligand>
        <name>Zn(2+)</name>
        <dbReference type="ChEBI" id="CHEBI:29105"/>
        <note>catalytic</note>
    </ligand>
</feature>
<sequence length="496" mass="58481">MELLDQYKAIQKKLKAYGYVINVVGWDSQTEAPRGAFQRRAEMLAVLSQEVFKLRTGDEFKQAVYGLYERLDELDKHMQLEIKRAKKDMDKMVKIPENEFVEYNKLVNLSQRLWEDAKAQDNWDLFKDNLAKLVDYNRKFVSYYELDMEDYDVLLDDFEEGMTMKQYDHFFDTLRKELVPFVHKVLKDGKPLKKDFSTNSFDPKKQKEFCDYLIDVLAFDRTKGLMKESVHPFTWNTHPSDVRFTTRYLENYVFSSIFAAIHELGHATYEQQVDDKWNDTGLNGGASMGVHESQSRFYENVIGRSKAFWEAHYPKFQEIFPEETKDITADDFYRNANKVEASLIRVEADELTYPLHIMIRYEIERKLFSNEIEVDELPEVWNQKMVEYLGIEPPTNAEGVLQDVHWSAGLFGYFPTYALGTAYAAQFVHAMKQDLDLDDLVRNNNIKAINDWLKEKIHQFGQSKTPAELILDVTGEPFNPIYYVEYLKEKYTELYF</sequence>
<evidence type="ECO:0000313" key="4">
    <source>
        <dbReference type="EMBL" id="QMS84926.1"/>
    </source>
</evidence>
<evidence type="ECO:0000256" key="3">
    <source>
        <dbReference type="PIRSR" id="PIRSR006615-2"/>
    </source>
</evidence>
<evidence type="ECO:0000256" key="2">
    <source>
        <dbReference type="PIRSR" id="PIRSR006615-1"/>
    </source>
</evidence>
<feature type="active site" description="Proton donor/acceptor" evidence="3">
    <location>
        <position position="263"/>
    </location>
</feature>
<dbReference type="RefSeq" id="WP_258878549.1">
    <property type="nucleotide sequence ID" value="NZ_CP048914.1"/>
</dbReference>
<dbReference type="EMBL" id="CP048914">
    <property type="protein sequence ID" value="QMS84926.1"/>
    <property type="molecule type" value="Genomic_DNA"/>
</dbReference>
<dbReference type="PANTHER" id="PTHR34217">
    <property type="entry name" value="METAL-DEPENDENT CARBOXYPEPTIDASE"/>
    <property type="match status" value="1"/>
</dbReference>
<comment type="similarity">
    <text evidence="1">Belongs to the peptidase M32 family.</text>
</comment>
<feature type="binding site" evidence="2">
    <location>
        <position position="262"/>
    </location>
    <ligand>
        <name>Zn(2+)</name>
        <dbReference type="ChEBI" id="CHEBI:29105"/>
        <note>catalytic</note>
    </ligand>
</feature>
<dbReference type="Gene3D" id="1.10.1370.30">
    <property type="match status" value="1"/>
</dbReference>
<dbReference type="GO" id="GO:0006508">
    <property type="term" value="P:proteolysis"/>
    <property type="evidence" value="ECO:0007669"/>
    <property type="project" value="UniProtKB-UniRule"/>
</dbReference>
<evidence type="ECO:0000256" key="1">
    <source>
        <dbReference type="PIRNR" id="PIRNR006615"/>
    </source>
</evidence>
<protein>
    <recommendedName>
        <fullName evidence="1">Metal-dependent carboxypeptidase</fullName>
        <ecNumber evidence="1">3.4.17.19</ecNumber>
    </recommendedName>
</protein>
<dbReference type="CDD" id="cd06460">
    <property type="entry name" value="M32_Taq"/>
    <property type="match status" value="1"/>
</dbReference>
<dbReference type="SUPFAM" id="SSF55486">
    <property type="entry name" value="Metalloproteases ('zincins'), catalytic domain"/>
    <property type="match status" value="1"/>
</dbReference>
<dbReference type="AlphaFoldDB" id="A0A7L7KRV2"/>
<dbReference type="EC" id="3.4.17.19" evidence="1"/>
<keyword evidence="2" id="KW-0862">Zinc</keyword>
<dbReference type="PROSITE" id="PS52034">
    <property type="entry name" value="PEPTIDASE_M32"/>
    <property type="match status" value="1"/>
</dbReference>
<keyword evidence="1" id="KW-0482">Metalloprotease</keyword>
<keyword evidence="5" id="KW-1185">Reference proteome</keyword>
<reference evidence="4 5" key="1">
    <citation type="submission" date="2020-02" db="EMBL/GenBank/DDBJ databases">
        <authorList>
            <person name="Zheng R.K."/>
            <person name="Sun C.M."/>
        </authorList>
    </citation>
    <scope>NUCLEOTIDE SEQUENCE [LARGE SCALE GENOMIC DNA]</scope>
    <source>
        <strain evidence="5">zrk13</strain>
    </source>
</reference>
<dbReference type="PRINTS" id="PR00998">
    <property type="entry name" value="CRBOXYPTASET"/>
</dbReference>
<dbReference type="PIRSF" id="PIRSF006615">
    <property type="entry name" value="Zn_crbxpep_Taq"/>
    <property type="match status" value="1"/>
</dbReference>
<dbReference type="Pfam" id="PF02074">
    <property type="entry name" value="Peptidase_M32"/>
    <property type="match status" value="1"/>
</dbReference>
<evidence type="ECO:0000313" key="5">
    <source>
        <dbReference type="Proteomes" id="UP000514720"/>
    </source>
</evidence>
<gene>
    <name evidence="4" type="ORF">G4Z02_03875</name>
</gene>
<dbReference type="Proteomes" id="UP000514720">
    <property type="component" value="Chromosome"/>
</dbReference>
<organism evidence="4 5">
    <name type="scientific">Candidatus Xianfuyuplasma coldseepsis</name>
    <dbReference type="NCBI Taxonomy" id="2782163"/>
    <lineage>
        <taxon>Bacteria</taxon>
        <taxon>Bacillati</taxon>
        <taxon>Mycoplasmatota</taxon>
        <taxon>Mollicutes</taxon>
        <taxon>Candidatus Izemoplasmatales</taxon>
        <taxon>Candidatus Izemoplasmataceae</taxon>
        <taxon>Candidatus Xianfuyuplasma</taxon>
    </lineage>
</organism>
<dbReference type="PANTHER" id="PTHR34217:SF1">
    <property type="entry name" value="CARBOXYPEPTIDASE 1"/>
    <property type="match status" value="1"/>
</dbReference>
<keyword evidence="1" id="KW-0645">Protease</keyword>
<accession>A0A7L7KRV2</accession>
<keyword evidence="1 4" id="KW-0121">Carboxypeptidase</keyword>